<name>A0A365YC20_9MICC</name>
<sequence>MPGTAPGSEQPERLAKTLKARWVWAIALGSAVGWGAFILPTDWLAVGGPVGAISGFMIGGALMVLIAVSYGFLIKSFPVSGGELAFALVGFGRTHAYFCGWYLTLGYTCIVALNASAMALLFRKLMPDLVQQGYLYTVAGWDVYIVEVVISMTVLVVFALLNIRGTALSGRIQFIACVIMLIAVACILVGVLISPQTVLSNATPAFPAGVNPVAAIAAIVAIAPWAFIGFDNVPQAAEEFDFPPAKAMRLIVLALLAAAVLYCAMIASVAFSAPWEALANGDSAWGSADALTGVMGGIGMLLLSIGITMGVSTGLNGFYVSASRILLGMGRAQMVPAIFARLHPKYKTPHYGVLFVAAVCLISPWFGRAALTWVVDMSAVGVTVAYLYTCLCAFKLFRTTNSKRGQSELGDVNSTSKKVLSLLGAITALTFMALLLIPGSPGALGKESMIALVVWTLLGVIFFLVRRKHNKTLSDEQVDMLVLGAPRPKGTELRQRSRS</sequence>
<protein>
    <submittedName>
        <fullName evidence="7">Amino acid permease</fullName>
    </submittedName>
</protein>
<dbReference type="AlphaFoldDB" id="A0A365YC20"/>
<keyword evidence="2" id="KW-1003">Cell membrane</keyword>
<feature type="transmembrane region" description="Helical" evidence="6">
    <location>
        <begin position="293"/>
        <end position="319"/>
    </location>
</feature>
<keyword evidence="3 6" id="KW-0812">Transmembrane</keyword>
<comment type="subcellular location">
    <subcellularLocation>
        <location evidence="1">Cell membrane</location>
        <topology evidence="1">Multi-pass membrane protein</topology>
    </subcellularLocation>
</comment>
<feature type="transmembrane region" description="Helical" evidence="6">
    <location>
        <begin position="95"/>
        <end position="122"/>
    </location>
</feature>
<dbReference type="GO" id="GO:0005886">
    <property type="term" value="C:plasma membrane"/>
    <property type="evidence" value="ECO:0007669"/>
    <property type="project" value="UniProtKB-SubCell"/>
</dbReference>
<dbReference type="EMBL" id="POAF01000006">
    <property type="protein sequence ID" value="RBM00099.1"/>
    <property type="molecule type" value="Genomic_DNA"/>
</dbReference>
<feature type="transmembrane region" description="Helical" evidence="6">
    <location>
        <begin position="377"/>
        <end position="398"/>
    </location>
</feature>
<proteinExistence type="predicted"/>
<feature type="transmembrane region" description="Helical" evidence="6">
    <location>
        <begin position="134"/>
        <end position="160"/>
    </location>
</feature>
<feature type="transmembrane region" description="Helical" evidence="6">
    <location>
        <begin position="213"/>
        <end position="230"/>
    </location>
</feature>
<feature type="transmembrane region" description="Helical" evidence="6">
    <location>
        <begin position="52"/>
        <end position="74"/>
    </location>
</feature>
<reference evidence="7 8" key="1">
    <citation type="submission" date="2018-01" db="EMBL/GenBank/DDBJ databases">
        <title>Glutamicibacter soli strain NHPC-3 Whole genome sequence and assembly.</title>
        <authorList>
            <person name="Choudhury P."/>
            <person name="Gupta D."/>
            <person name="Sengupta K."/>
            <person name="Jawed A."/>
            <person name="Sultana N."/>
            <person name="Saha P."/>
        </authorList>
    </citation>
    <scope>NUCLEOTIDE SEQUENCE [LARGE SCALE GENOMIC DNA]</scope>
    <source>
        <strain evidence="7 8">NHPC-3</strain>
    </source>
</reference>
<feature type="transmembrane region" description="Helical" evidence="6">
    <location>
        <begin position="419"/>
        <end position="437"/>
    </location>
</feature>
<keyword evidence="4 6" id="KW-1133">Transmembrane helix</keyword>
<feature type="transmembrane region" description="Helical" evidence="6">
    <location>
        <begin position="22"/>
        <end position="40"/>
    </location>
</feature>
<evidence type="ECO:0000313" key="8">
    <source>
        <dbReference type="Proteomes" id="UP000252167"/>
    </source>
</evidence>
<gene>
    <name evidence="7" type="ORF">C1H84_13310</name>
</gene>
<dbReference type="Proteomes" id="UP000252167">
    <property type="component" value="Unassembled WGS sequence"/>
</dbReference>
<evidence type="ECO:0000256" key="6">
    <source>
        <dbReference type="SAM" id="Phobius"/>
    </source>
</evidence>
<dbReference type="PANTHER" id="PTHR42770:SF7">
    <property type="entry name" value="MEMBRANE PROTEIN"/>
    <property type="match status" value="1"/>
</dbReference>
<dbReference type="PANTHER" id="PTHR42770">
    <property type="entry name" value="AMINO ACID TRANSPORTER-RELATED"/>
    <property type="match status" value="1"/>
</dbReference>
<dbReference type="InterPro" id="IPR050367">
    <property type="entry name" value="APC_superfamily"/>
</dbReference>
<feature type="transmembrane region" description="Helical" evidence="6">
    <location>
        <begin position="250"/>
        <end position="273"/>
    </location>
</feature>
<evidence type="ECO:0000256" key="2">
    <source>
        <dbReference type="ARBA" id="ARBA00022475"/>
    </source>
</evidence>
<accession>A0A365YC20</accession>
<organism evidence="7 8">
    <name type="scientific">Glutamicibacter soli</name>
    <dbReference type="NCBI Taxonomy" id="453836"/>
    <lineage>
        <taxon>Bacteria</taxon>
        <taxon>Bacillati</taxon>
        <taxon>Actinomycetota</taxon>
        <taxon>Actinomycetes</taxon>
        <taxon>Micrococcales</taxon>
        <taxon>Micrococcaceae</taxon>
        <taxon>Glutamicibacter</taxon>
    </lineage>
</organism>
<keyword evidence="8" id="KW-1185">Reference proteome</keyword>
<evidence type="ECO:0000256" key="5">
    <source>
        <dbReference type="ARBA" id="ARBA00023136"/>
    </source>
</evidence>
<dbReference type="InterPro" id="IPR002293">
    <property type="entry name" value="AA/rel_permease1"/>
</dbReference>
<feature type="transmembrane region" description="Helical" evidence="6">
    <location>
        <begin position="449"/>
        <end position="465"/>
    </location>
</feature>
<evidence type="ECO:0000256" key="4">
    <source>
        <dbReference type="ARBA" id="ARBA00022989"/>
    </source>
</evidence>
<dbReference type="Gene3D" id="1.20.1740.10">
    <property type="entry name" value="Amino acid/polyamine transporter I"/>
    <property type="match status" value="1"/>
</dbReference>
<dbReference type="Pfam" id="PF13520">
    <property type="entry name" value="AA_permease_2"/>
    <property type="match status" value="1"/>
</dbReference>
<keyword evidence="5 6" id="KW-0472">Membrane</keyword>
<feature type="transmembrane region" description="Helical" evidence="6">
    <location>
        <begin position="172"/>
        <end position="193"/>
    </location>
</feature>
<dbReference type="PIRSF" id="PIRSF006060">
    <property type="entry name" value="AA_transporter"/>
    <property type="match status" value="1"/>
</dbReference>
<evidence type="ECO:0000256" key="3">
    <source>
        <dbReference type="ARBA" id="ARBA00022692"/>
    </source>
</evidence>
<evidence type="ECO:0000313" key="7">
    <source>
        <dbReference type="EMBL" id="RBM00099.1"/>
    </source>
</evidence>
<comment type="caution">
    <text evidence="7">The sequence shown here is derived from an EMBL/GenBank/DDBJ whole genome shotgun (WGS) entry which is preliminary data.</text>
</comment>
<evidence type="ECO:0000256" key="1">
    <source>
        <dbReference type="ARBA" id="ARBA00004651"/>
    </source>
</evidence>
<dbReference type="GO" id="GO:0022857">
    <property type="term" value="F:transmembrane transporter activity"/>
    <property type="evidence" value="ECO:0007669"/>
    <property type="project" value="InterPro"/>
</dbReference>
<feature type="transmembrane region" description="Helical" evidence="6">
    <location>
        <begin position="351"/>
        <end position="371"/>
    </location>
</feature>